<feature type="transmembrane region" description="Helical" evidence="1">
    <location>
        <begin position="21"/>
        <end position="40"/>
    </location>
</feature>
<evidence type="ECO:0008006" key="4">
    <source>
        <dbReference type="Google" id="ProtNLM"/>
    </source>
</evidence>
<dbReference type="PANTHER" id="PTHR35999:SF1">
    <property type="entry name" value="MITOCHONDRIAL IMPORT RECEPTOR SUBUNIT TOM6 HOMOLOG"/>
    <property type="match status" value="1"/>
</dbReference>
<dbReference type="AlphaFoldDB" id="A0AAN7E4F5"/>
<dbReference type="PANTHER" id="PTHR35999">
    <property type="entry name" value="MITOCHONDRIAL IMPORT RECEPTOR SUBUNIT TOM6 HOMOLOG"/>
    <property type="match status" value="1"/>
</dbReference>
<accession>A0AAN7E4F5</accession>
<keyword evidence="3" id="KW-1185">Reference proteome</keyword>
<proteinExistence type="predicted"/>
<sequence>MFPGMFMRKPDKAVALKQLKSHVAMFGAWVAVIRVAPYILHYLSGEKDELKLEL</sequence>
<dbReference type="EMBL" id="JAXUIC010000011">
    <property type="protein sequence ID" value="KAK4562882.1"/>
    <property type="molecule type" value="Genomic_DNA"/>
</dbReference>
<comment type="caution">
    <text evidence="2">The sequence shown here is derived from an EMBL/GenBank/DDBJ whole genome shotgun (WGS) entry which is preliminary data.</text>
</comment>
<evidence type="ECO:0000313" key="2">
    <source>
        <dbReference type="EMBL" id="KAK4562882.1"/>
    </source>
</evidence>
<dbReference type="InterPro" id="IPR034554">
    <property type="entry name" value="TOM6_plants"/>
</dbReference>
<reference evidence="2 3" key="1">
    <citation type="journal article" date="2023" name="G3 (Bethesda)">
        <title>A haplotype-resolved chromosome-scale genome for Quercus rubra L. provides insights into the genetics of adaptive traits for red oak species.</title>
        <authorList>
            <person name="Kapoor B."/>
            <person name="Jenkins J."/>
            <person name="Schmutz J."/>
            <person name="Zhebentyayeva T."/>
            <person name="Kuelheim C."/>
            <person name="Coggeshall M."/>
            <person name="Heim C."/>
            <person name="Lasky J.R."/>
            <person name="Leites L."/>
            <person name="Islam-Faridi N."/>
            <person name="Romero-Severson J."/>
            <person name="DeLeo V.L."/>
            <person name="Lucas S.M."/>
            <person name="Lazic D."/>
            <person name="Gailing O."/>
            <person name="Carlson J."/>
            <person name="Staton M."/>
        </authorList>
    </citation>
    <scope>NUCLEOTIDE SEQUENCE [LARGE SCALE GENOMIC DNA]</scope>
    <source>
        <strain evidence="2">Pseudo-F2</strain>
    </source>
</reference>
<evidence type="ECO:0000256" key="1">
    <source>
        <dbReference type="SAM" id="Phobius"/>
    </source>
</evidence>
<dbReference type="Proteomes" id="UP001324115">
    <property type="component" value="Unassembled WGS sequence"/>
</dbReference>
<evidence type="ECO:0000313" key="3">
    <source>
        <dbReference type="Proteomes" id="UP001324115"/>
    </source>
</evidence>
<keyword evidence="1" id="KW-0812">Transmembrane</keyword>
<keyword evidence="1" id="KW-1133">Transmembrane helix</keyword>
<organism evidence="2 3">
    <name type="scientific">Quercus rubra</name>
    <name type="common">Northern red oak</name>
    <name type="synonym">Quercus borealis</name>
    <dbReference type="NCBI Taxonomy" id="3512"/>
    <lineage>
        <taxon>Eukaryota</taxon>
        <taxon>Viridiplantae</taxon>
        <taxon>Streptophyta</taxon>
        <taxon>Embryophyta</taxon>
        <taxon>Tracheophyta</taxon>
        <taxon>Spermatophyta</taxon>
        <taxon>Magnoliopsida</taxon>
        <taxon>eudicotyledons</taxon>
        <taxon>Gunneridae</taxon>
        <taxon>Pentapetalae</taxon>
        <taxon>rosids</taxon>
        <taxon>fabids</taxon>
        <taxon>Fagales</taxon>
        <taxon>Fagaceae</taxon>
        <taxon>Quercus</taxon>
    </lineage>
</organism>
<dbReference type="GO" id="GO:0005742">
    <property type="term" value="C:mitochondrial outer membrane translocase complex"/>
    <property type="evidence" value="ECO:0007669"/>
    <property type="project" value="InterPro"/>
</dbReference>
<protein>
    <recommendedName>
        <fullName evidence="4">Mitochondrial import receptor subunit TOM6 homolog</fullName>
    </recommendedName>
</protein>
<name>A0AAN7E4F5_QUERU</name>
<keyword evidence="1" id="KW-0472">Membrane</keyword>
<gene>
    <name evidence="2" type="ORF">RGQ29_005388</name>
</gene>